<gene>
    <name evidence="2" type="ORF">UFOVP650_80</name>
</gene>
<feature type="region of interest" description="Disordered" evidence="1">
    <location>
        <begin position="49"/>
        <end position="71"/>
    </location>
</feature>
<reference evidence="2" key="1">
    <citation type="submission" date="2020-04" db="EMBL/GenBank/DDBJ databases">
        <authorList>
            <person name="Chiriac C."/>
            <person name="Salcher M."/>
            <person name="Ghai R."/>
            <person name="Kavagutti S V."/>
        </authorList>
    </citation>
    <scope>NUCLEOTIDE SEQUENCE</scope>
</reference>
<accession>A0A6J5ND84</accession>
<name>A0A6J5ND84_9CAUD</name>
<sequence>MGFDADEQGVFWRRVFVAALANPALCDDNKRAAAQAAAIADEALEECARRQTSGGDDRATPIPGEALLEDG</sequence>
<dbReference type="EMBL" id="LR796623">
    <property type="protein sequence ID" value="CAB4155115.1"/>
    <property type="molecule type" value="Genomic_DNA"/>
</dbReference>
<proteinExistence type="predicted"/>
<organism evidence="2">
    <name type="scientific">uncultured Caudovirales phage</name>
    <dbReference type="NCBI Taxonomy" id="2100421"/>
    <lineage>
        <taxon>Viruses</taxon>
        <taxon>Duplodnaviria</taxon>
        <taxon>Heunggongvirae</taxon>
        <taxon>Uroviricota</taxon>
        <taxon>Caudoviricetes</taxon>
        <taxon>Peduoviridae</taxon>
        <taxon>Maltschvirus</taxon>
        <taxon>Maltschvirus maltsch</taxon>
    </lineage>
</organism>
<evidence type="ECO:0000313" key="2">
    <source>
        <dbReference type="EMBL" id="CAB4155115.1"/>
    </source>
</evidence>
<protein>
    <submittedName>
        <fullName evidence="2">Uncharacterized protein</fullName>
    </submittedName>
</protein>
<evidence type="ECO:0000256" key="1">
    <source>
        <dbReference type="SAM" id="MobiDB-lite"/>
    </source>
</evidence>